<dbReference type="PANTHER" id="PTHR36566">
    <property type="entry name" value="NICKEL INSERTION PROTEIN-RELATED"/>
    <property type="match status" value="1"/>
</dbReference>
<dbReference type="Proteomes" id="UP000823631">
    <property type="component" value="Unassembled WGS sequence"/>
</dbReference>
<sequence>YGAGKRAYERSSFVRAQLFEPLPKSNEPGIPAGNDEIIKIECDIDDMSGELLGALMQKLFALGAADVHFSPVFMKKNRPAYQLDVLIKLELLSQAAELILRESTAIGLRYTKMQRLIMDRVQEDFHSSLGLVRVKRCTMPESLGSAQFIYPEYENLTILAAINNMTLKEVEAIVRSELYRHEHSAE</sequence>
<dbReference type="Pfam" id="PF01969">
    <property type="entry name" value="Ni_insertion"/>
    <property type="match status" value="1"/>
</dbReference>
<dbReference type="PANTHER" id="PTHR36566:SF1">
    <property type="entry name" value="PYRIDINIUM-3,5-BISTHIOCARBOXYLIC ACID MONONUCLEOTIDE NICKEL INSERTION PROTEIN"/>
    <property type="match status" value="1"/>
</dbReference>
<dbReference type="InterPro" id="IPR002822">
    <property type="entry name" value="Ni_insertion"/>
</dbReference>
<evidence type="ECO:0000313" key="3">
    <source>
        <dbReference type="Proteomes" id="UP000823631"/>
    </source>
</evidence>
<dbReference type="Gene3D" id="3.30.70.1380">
    <property type="entry name" value="Transcriptional regulatory protein pf0864 domain like"/>
    <property type="match status" value="1"/>
</dbReference>
<proteinExistence type="predicted"/>
<dbReference type="AlphaFoldDB" id="A0A9D9GU76"/>
<name>A0A9D9GU76_9GAMM</name>
<evidence type="ECO:0000313" key="2">
    <source>
        <dbReference type="EMBL" id="MBO8415930.1"/>
    </source>
</evidence>
<organism evidence="2 3">
    <name type="scientific">Candidatus Avisuccinivibrio stercorigallinarum</name>
    <dbReference type="NCBI Taxonomy" id="2840704"/>
    <lineage>
        <taxon>Bacteria</taxon>
        <taxon>Pseudomonadati</taxon>
        <taxon>Pseudomonadota</taxon>
        <taxon>Gammaproteobacteria</taxon>
        <taxon>Aeromonadales</taxon>
        <taxon>Succinivibrionaceae</taxon>
        <taxon>Succinivibrionaceae incertae sedis</taxon>
        <taxon>Candidatus Avisuccinivibrio</taxon>
    </lineage>
</organism>
<accession>A0A9D9GU76</accession>
<reference evidence="2" key="1">
    <citation type="submission" date="2020-10" db="EMBL/GenBank/DDBJ databases">
        <authorList>
            <person name="Gilroy R."/>
        </authorList>
    </citation>
    <scope>NUCLEOTIDE SEQUENCE</scope>
    <source>
        <strain evidence="2">17213</strain>
    </source>
</reference>
<reference evidence="2" key="2">
    <citation type="journal article" date="2021" name="PeerJ">
        <title>Extensive microbial diversity within the chicken gut microbiome revealed by metagenomics and culture.</title>
        <authorList>
            <person name="Gilroy R."/>
            <person name="Ravi A."/>
            <person name="Getino M."/>
            <person name="Pursley I."/>
            <person name="Horton D.L."/>
            <person name="Alikhan N.F."/>
            <person name="Baker D."/>
            <person name="Gharbi K."/>
            <person name="Hall N."/>
            <person name="Watson M."/>
            <person name="Adriaenssens E.M."/>
            <person name="Foster-Nyarko E."/>
            <person name="Jarju S."/>
            <person name="Secka A."/>
            <person name="Antonio M."/>
            <person name="Oren A."/>
            <person name="Chaudhuri R.R."/>
            <person name="La Ragione R."/>
            <person name="Hildebrand F."/>
            <person name="Pallen M.J."/>
        </authorList>
    </citation>
    <scope>NUCLEOTIDE SEQUENCE</scope>
    <source>
        <strain evidence="2">17213</strain>
    </source>
</reference>
<gene>
    <name evidence="2" type="ORF">IAB19_06090</name>
</gene>
<keyword evidence="1" id="KW-0533">Nickel</keyword>
<evidence type="ECO:0000256" key="1">
    <source>
        <dbReference type="ARBA" id="ARBA00022596"/>
    </source>
</evidence>
<dbReference type="EMBL" id="JADINH010000130">
    <property type="protein sequence ID" value="MBO8415930.1"/>
    <property type="molecule type" value="Genomic_DNA"/>
</dbReference>
<comment type="caution">
    <text evidence="2">The sequence shown here is derived from an EMBL/GenBank/DDBJ whole genome shotgun (WGS) entry which is preliminary data.</text>
</comment>
<feature type="non-terminal residue" evidence="2">
    <location>
        <position position="1"/>
    </location>
</feature>
<protein>
    <submittedName>
        <fullName evidence="2">DUF111 family protein</fullName>
    </submittedName>
</protein>